<dbReference type="Gene3D" id="1.20.58.740">
    <property type="match status" value="1"/>
</dbReference>
<dbReference type="InterPro" id="IPR026791">
    <property type="entry name" value="DOCK"/>
</dbReference>
<evidence type="ECO:0000256" key="9">
    <source>
        <dbReference type="PROSITE-ProRule" id="PRU00983"/>
    </source>
</evidence>
<dbReference type="GeneID" id="102384798"/>
<feature type="domain" description="SH3" evidence="11">
    <location>
        <begin position="8"/>
        <end position="69"/>
    </location>
</feature>
<dbReference type="PROSITE" id="PS51651">
    <property type="entry name" value="DOCKER"/>
    <property type="match status" value="1"/>
</dbReference>
<evidence type="ECO:0000259" key="12">
    <source>
        <dbReference type="PROSITE" id="PS51650"/>
    </source>
</evidence>
<evidence type="ECO:0000256" key="2">
    <source>
        <dbReference type="ARBA" id="ARBA00004496"/>
    </source>
</evidence>
<comment type="subcellular location">
    <subcellularLocation>
        <location evidence="2">Cytoplasm</location>
    </subcellularLocation>
    <subcellularLocation>
        <location evidence="1">Membrane</location>
    </subcellularLocation>
</comment>
<dbReference type="InParanoid" id="A0A3Q0H9W7"/>
<name>A0A3Q0H9W7_ALLSI</name>
<feature type="domain" description="DOCKER" evidence="13">
    <location>
        <begin position="1211"/>
        <end position="1622"/>
    </location>
</feature>
<dbReference type="InterPro" id="IPR027357">
    <property type="entry name" value="DOCKER_dom"/>
</dbReference>
<evidence type="ECO:0000256" key="10">
    <source>
        <dbReference type="SAM" id="MobiDB-lite"/>
    </source>
</evidence>
<dbReference type="Pfam" id="PF23554">
    <property type="entry name" value="TPR_DOCK"/>
    <property type="match status" value="1"/>
</dbReference>
<keyword evidence="3 8" id="KW-0728">SH3 domain</keyword>
<dbReference type="GO" id="GO:0007264">
    <property type="term" value="P:small GTPase-mediated signal transduction"/>
    <property type="evidence" value="ECO:0007669"/>
    <property type="project" value="InterPro"/>
</dbReference>
<dbReference type="GO" id="GO:0005737">
    <property type="term" value="C:cytoplasm"/>
    <property type="evidence" value="ECO:0007669"/>
    <property type="project" value="UniProtKB-SubCell"/>
</dbReference>
<dbReference type="Gene3D" id="2.60.40.150">
    <property type="entry name" value="C2 domain"/>
    <property type="match status" value="1"/>
</dbReference>
<dbReference type="InterPro" id="IPR001452">
    <property type="entry name" value="SH3_domain"/>
</dbReference>
<dbReference type="CDD" id="cd12050">
    <property type="entry name" value="SH3_DOCK2_A"/>
    <property type="match status" value="1"/>
</dbReference>
<evidence type="ECO:0000256" key="7">
    <source>
        <dbReference type="ARBA" id="ARBA00023136"/>
    </source>
</evidence>
<dbReference type="InterPro" id="IPR035892">
    <property type="entry name" value="C2_domain_sf"/>
</dbReference>
<evidence type="ECO:0000256" key="1">
    <source>
        <dbReference type="ARBA" id="ARBA00004370"/>
    </source>
</evidence>
<dbReference type="GO" id="GO:0007520">
    <property type="term" value="P:myoblast fusion"/>
    <property type="evidence" value="ECO:0007669"/>
    <property type="project" value="TreeGrafter"/>
</dbReference>
<keyword evidence="4" id="KW-0963">Cytoplasm</keyword>
<dbReference type="STRING" id="38654.A0A3Q0H9W7"/>
<dbReference type="InterPro" id="IPR056372">
    <property type="entry name" value="TPR_DOCK"/>
</dbReference>
<evidence type="ECO:0000259" key="13">
    <source>
        <dbReference type="PROSITE" id="PS51651"/>
    </source>
</evidence>
<accession>A0A3Q0H9W7</accession>
<evidence type="ECO:0000256" key="5">
    <source>
        <dbReference type="ARBA" id="ARBA00022553"/>
    </source>
</evidence>
<dbReference type="SUPFAM" id="SSF50044">
    <property type="entry name" value="SH3-domain"/>
    <property type="match status" value="1"/>
</dbReference>
<comment type="similarity">
    <text evidence="9">Belongs to the DOCK family.</text>
</comment>
<proteinExistence type="inferred from homology"/>
<evidence type="ECO:0000256" key="6">
    <source>
        <dbReference type="ARBA" id="ARBA00022658"/>
    </source>
</evidence>
<evidence type="ECO:0000313" key="15">
    <source>
        <dbReference type="RefSeq" id="XP_025068357.1"/>
    </source>
</evidence>
<evidence type="ECO:0000313" key="14">
    <source>
        <dbReference type="Proteomes" id="UP000189705"/>
    </source>
</evidence>
<dbReference type="Pfam" id="PF20422">
    <property type="entry name" value="DHR-2_Lobe_B"/>
    <property type="match status" value="1"/>
</dbReference>
<dbReference type="FunFam" id="2.30.30.40:FF:000057">
    <property type="entry name" value="Dedicator of cytokinesis protein 4"/>
    <property type="match status" value="1"/>
</dbReference>
<dbReference type="Gene3D" id="2.30.30.40">
    <property type="entry name" value="SH3 Domains"/>
    <property type="match status" value="1"/>
</dbReference>
<protein>
    <submittedName>
        <fullName evidence="15">Dedicator of cytokinesis protein 2</fullName>
    </submittedName>
</protein>
<dbReference type="PANTHER" id="PTHR45653:SF6">
    <property type="entry name" value="DEDICATOR OF CYTOKINESIS PROTEIN 2"/>
    <property type="match status" value="1"/>
</dbReference>
<evidence type="ECO:0000256" key="8">
    <source>
        <dbReference type="PROSITE-ProRule" id="PRU00192"/>
    </source>
</evidence>
<dbReference type="InterPro" id="IPR043161">
    <property type="entry name" value="DOCK_C_lobe_A"/>
</dbReference>
<dbReference type="FunFam" id="1.25.40.410:FF:000004">
    <property type="entry name" value="Dedicator of cytokinesis protein 1"/>
    <property type="match status" value="1"/>
</dbReference>
<dbReference type="InterPro" id="IPR046769">
    <property type="entry name" value="DOCKER_Lobe_A"/>
</dbReference>
<dbReference type="InterPro" id="IPR036028">
    <property type="entry name" value="SH3-like_dom_sf"/>
</dbReference>
<dbReference type="InterPro" id="IPR016024">
    <property type="entry name" value="ARM-type_fold"/>
</dbReference>
<dbReference type="GO" id="GO:0016477">
    <property type="term" value="P:cell migration"/>
    <property type="evidence" value="ECO:0007669"/>
    <property type="project" value="TreeGrafter"/>
</dbReference>
<dbReference type="FunFam" id="1.20.1270.350:FF:000001">
    <property type="entry name" value="dedicator of cytokinesis protein 4"/>
    <property type="match status" value="1"/>
</dbReference>
<evidence type="ECO:0000259" key="11">
    <source>
        <dbReference type="PROSITE" id="PS50002"/>
    </source>
</evidence>
<dbReference type="FunFam" id="2.60.40.150:FF:000044">
    <property type="entry name" value="dedicator of cytokinesis protein 1"/>
    <property type="match status" value="1"/>
</dbReference>
<sequence>MARWRKTDKEKSGVALYNFKGTGVPQLTLQIGDVVHILESCDDWYKGYLVRHKSSEGIFPKSFIHIKEVTAEKKRNQENIIPAEIPLVQEVTTTLWEWGSIWKQLYVANKKEQFQQVQSMMYDLMEWRSQLLSGTLPKDELKELKQKVTSKIDYGNRILELDLIVRDEDGNILDPDKANVISLFHAHEEATNKITERIKEEMSKDQSDYGAYSRRSSSPTHSLYVFVRNFVCRIGEDAELFMSLYDPQKQTIISENYLVRWGSRGFPKEIDMLNNLKVVFTDLGNKDLRDKVYLVCQIVRVGRMELKDTNIKKCTQGLRRPFGVAVMDITDIVKGKSESDEEKQHFIPFHPVVAESDFLHTLLTKATASKGDSGGQGLWVTVKMLVGDMSQIRKDYPHLVDRTTVVARKLGFPEIIMPGDIRNDIYITLLYGDFDKYNKTTQRNVEVIMCVCDEEGKVMPNAICLGAGDKAVSEYRSVLYYQVKQPRWMETLKVAIPIEDMQRVHLRFMFRHRSSQESKDKGEKNFAMAYVKLMKEDGTTLQDGSHDLVVLKGDSKKMEDASTYLSLPSTRQQIENKGTTLSRSSSIVGGLSVNTRDTFLISTLVCSTKVTQNVGLLGLLKWRMKPEHLEDNLEKLKIVDGEEVVKFLQDTLDALFNIMMEHSNSDEYDILVFDALIYIIGLIADRKFQHFNTVLEAYIQQHFSATLAYKKLMTVLKTYLDTSSRGEQCEPILRTLKALEYVFKFIVRSRTLFSQLYEGKEQTEFEESMRRLFESINNLMKSQHKITILLQVAALKYIPSVLHDVETVFDAKLLSQLLYEFYTCIPPVKLQKQKVQSMNEIVRSNLFKKQECRDILLPVITKELKELLEQKEEQQAHVHEKKKYCVELLNSILEVLSCQNPESTYHHIQEIMQQLLRSVNKTVITMGRDDPLISHFVACMTAILSQMDNQHYSFYIETFQTSSELVDFLMETFIMFKDLIGKNVYPSDWMAMSMVQNRVFLRAINKFAETMNQKFLENMNFEEQLWNNYFHLAVAFITQDSLQLENFSHAKYNKILNKYGDMRRLIGFAIRDTWYQLGQNKICFIPGMVGPILEMTLIPEVELRKATIPIFFDMMLCEHEKTGEFRKFENEIILKLDHEVEGGRGDEQYMQLFESILMEYTSQYPDISKSVENFVSLVKGLLEKLLDYRAVMNDESKDNRMSCTVNLLNFYKDINREGMYIRYLYKLRDLHLDCENYTEAAYTLLLHTWLLKWSDEQCSPQVMSTEFQCSQTHRQLKENLYEKIIEYFDKGKMWEEAISLCKELAEQYEMEVFDYELLSQNLIQQAKFYESIMKILRPKPDYFAVGYYGQGFPTFLRNKVFIYRGKEYERREDFQAQLMSQFPNAEKMNTTSAPGDDVKNSPGQYIQCFTVQPVLEEHPRFKNKPVPDQIINFYKSNYVQRFHYSRPVRKGSVDPENEFASMWIERTSFVTAYKLPGILRWFEVVSMSQTTISPLENAIETMSMTNEKILMLINQYQSDENLPINPLSMLLNGIVDPAVMGGFAKYEKAFFTDEYTKNHPEDQEKLNKLKDLIAWQLPFLGAGIKIHERRVSENLRPFHERMEECFKHLKVKVEKQYGVRELPDFDDKRVGRPRSMLRSYRQMSVISLASMNSDCSTPNKIVSESFELEVAPQKPTKSEENVLQTTTQPEVKMRRSKKRTKRSSVVFADEKPAPDLCLSDMKCLSRKYEFMSDTNLSEHAVAPQKTSVLKQMSFVSRSMPTIPGLTLSVVCTPPADETIGSHRLSQQILPATLEGDKKTLKKKKKNQFFKTMRISKLPEDGKHSGERNFEPLSKDL</sequence>
<dbReference type="InterPro" id="IPR032376">
    <property type="entry name" value="DOCK_N"/>
</dbReference>
<dbReference type="InterPro" id="IPR046773">
    <property type="entry name" value="DOCKER_Lobe_C"/>
</dbReference>
<dbReference type="GO" id="GO:0005085">
    <property type="term" value="F:guanyl-nucleotide exchange factor activity"/>
    <property type="evidence" value="ECO:0007669"/>
    <property type="project" value="UniProtKB-KW"/>
</dbReference>
<dbReference type="RefSeq" id="XP_025068357.1">
    <property type="nucleotide sequence ID" value="XM_025212572.1"/>
</dbReference>
<reference evidence="15" key="1">
    <citation type="submission" date="2025-08" db="UniProtKB">
        <authorList>
            <consortium name="RefSeq"/>
        </authorList>
    </citation>
    <scope>IDENTIFICATION</scope>
</reference>
<feature type="compositionally biased region" description="Basic and acidic residues" evidence="10">
    <location>
        <begin position="1816"/>
        <end position="1836"/>
    </location>
</feature>
<feature type="region of interest" description="Disordered" evidence="10">
    <location>
        <begin position="1811"/>
        <end position="1836"/>
    </location>
</feature>
<dbReference type="GO" id="GO:0031267">
    <property type="term" value="F:small GTPase binding"/>
    <property type="evidence" value="ECO:0007669"/>
    <property type="project" value="TreeGrafter"/>
</dbReference>
<evidence type="ECO:0000256" key="4">
    <source>
        <dbReference type="ARBA" id="ARBA00022490"/>
    </source>
</evidence>
<dbReference type="Pfam" id="PF16172">
    <property type="entry name" value="DOCK_N"/>
    <property type="match status" value="1"/>
</dbReference>
<dbReference type="Pfam" id="PF06920">
    <property type="entry name" value="DHR-2_Lobe_A"/>
    <property type="match status" value="1"/>
</dbReference>
<dbReference type="Gene3D" id="1.20.1270.350">
    <property type="entry name" value="Dedicator of cytokinesis N-terminal subdomain"/>
    <property type="match status" value="1"/>
</dbReference>
<dbReference type="PROSITE" id="PS50002">
    <property type="entry name" value="SH3"/>
    <property type="match status" value="1"/>
</dbReference>
<feature type="region of interest" description="Disordered" evidence="10">
    <location>
        <begin position="1673"/>
        <end position="1706"/>
    </location>
</feature>
<keyword evidence="7" id="KW-0472">Membrane</keyword>
<keyword evidence="5" id="KW-0597">Phosphoprotein</keyword>
<dbReference type="Proteomes" id="UP000189705">
    <property type="component" value="Unplaced"/>
</dbReference>
<dbReference type="Gene3D" id="1.25.40.410">
    <property type="match status" value="1"/>
</dbReference>
<feature type="domain" description="C2 DOCK-type" evidence="12">
    <location>
        <begin position="422"/>
        <end position="606"/>
    </location>
</feature>
<dbReference type="KEGG" id="asn:102384798"/>
<gene>
    <name evidence="15" type="primary">DOCK2</name>
</gene>
<evidence type="ECO:0000256" key="3">
    <source>
        <dbReference type="ARBA" id="ARBA00022443"/>
    </source>
</evidence>
<dbReference type="InterPro" id="IPR027007">
    <property type="entry name" value="C2_DOCK-type_domain"/>
</dbReference>
<dbReference type="FunFam" id="1.20.58.740:FF:000004">
    <property type="entry name" value="Dedicator of cytokinesis protein 1"/>
    <property type="match status" value="1"/>
</dbReference>
<dbReference type="InterPro" id="IPR046770">
    <property type="entry name" value="DOCKER_Lobe_B"/>
</dbReference>
<dbReference type="InterPro" id="IPR042455">
    <property type="entry name" value="DOCK_N_sub1"/>
</dbReference>
<dbReference type="PANTHER" id="PTHR45653">
    <property type="entry name" value="DEDICATOR OF CYTOKINESIS"/>
    <property type="match status" value="1"/>
</dbReference>
<dbReference type="InterPro" id="IPR043162">
    <property type="entry name" value="DOCK_C_lobe_C"/>
</dbReference>
<keyword evidence="6" id="KW-0344">Guanine-nucleotide releasing factor</keyword>
<dbReference type="SMART" id="SM00326">
    <property type="entry name" value="SH3"/>
    <property type="match status" value="1"/>
</dbReference>
<dbReference type="PROSITE" id="PS51650">
    <property type="entry name" value="C2_DOCK"/>
    <property type="match status" value="1"/>
</dbReference>
<keyword evidence="14" id="KW-1185">Reference proteome</keyword>
<dbReference type="SUPFAM" id="SSF48371">
    <property type="entry name" value="ARM repeat"/>
    <property type="match status" value="1"/>
</dbReference>
<organism evidence="14 15">
    <name type="scientific">Alligator sinensis</name>
    <name type="common">Chinese alligator</name>
    <dbReference type="NCBI Taxonomy" id="38654"/>
    <lineage>
        <taxon>Eukaryota</taxon>
        <taxon>Metazoa</taxon>
        <taxon>Chordata</taxon>
        <taxon>Craniata</taxon>
        <taxon>Vertebrata</taxon>
        <taxon>Euteleostomi</taxon>
        <taxon>Archelosauria</taxon>
        <taxon>Archosauria</taxon>
        <taxon>Crocodylia</taxon>
        <taxon>Alligatoridae</taxon>
        <taxon>Alligatorinae</taxon>
        <taxon>Alligator</taxon>
    </lineage>
</organism>
<dbReference type="Pfam" id="PF14429">
    <property type="entry name" value="DOCK-C2"/>
    <property type="match status" value="1"/>
</dbReference>
<dbReference type="GO" id="GO:0005886">
    <property type="term" value="C:plasma membrane"/>
    <property type="evidence" value="ECO:0007669"/>
    <property type="project" value="TreeGrafter"/>
</dbReference>
<dbReference type="Pfam" id="PF20421">
    <property type="entry name" value="DHR-2_Lobe_C"/>
    <property type="match status" value="1"/>
</dbReference>
<dbReference type="CTD" id="1794"/>
<dbReference type="Pfam" id="PF00018">
    <property type="entry name" value="SH3_1"/>
    <property type="match status" value="1"/>
</dbReference>